<name>A0ABX9KK67_9FUSO</name>
<organism evidence="1 2">
    <name type="scientific">Psychrilyobacter piezotolerans</name>
    <dbReference type="NCBI Taxonomy" id="2293438"/>
    <lineage>
        <taxon>Bacteria</taxon>
        <taxon>Fusobacteriati</taxon>
        <taxon>Fusobacteriota</taxon>
        <taxon>Fusobacteriia</taxon>
        <taxon>Fusobacteriales</taxon>
        <taxon>Fusobacteriaceae</taxon>
        <taxon>Psychrilyobacter</taxon>
    </lineage>
</organism>
<protein>
    <submittedName>
        <fullName evidence="1">Uncharacterized protein</fullName>
    </submittedName>
</protein>
<accession>A0ABX9KK67</accession>
<gene>
    <name evidence="1" type="ORF">DYH56_01645</name>
</gene>
<reference evidence="1 2" key="1">
    <citation type="submission" date="2018-08" db="EMBL/GenBank/DDBJ databases">
        <title>Draft genome sequence of Psychrilyobacter sp. strain SD5 isolated from Black Sea water.</title>
        <authorList>
            <person name="Yadav S."/>
            <person name="Villanueva L."/>
            <person name="Damste J.S.S."/>
        </authorList>
    </citation>
    <scope>NUCLEOTIDE SEQUENCE [LARGE SCALE GENOMIC DNA]</scope>
    <source>
        <strain evidence="1 2">SD5</strain>
    </source>
</reference>
<proteinExistence type="predicted"/>
<dbReference type="EMBL" id="QUAJ01000002">
    <property type="protein sequence ID" value="REI42878.1"/>
    <property type="molecule type" value="Genomic_DNA"/>
</dbReference>
<evidence type="ECO:0000313" key="1">
    <source>
        <dbReference type="EMBL" id="REI42878.1"/>
    </source>
</evidence>
<sequence>MFQIDDIREKNIDKFYEIYLTGGKLKLIEAVAEGLGKRSYFTIDCDGTIKRKPMNHALPLITTINSDNYKEIIETLLEQMVDLTQREKIKKIERLSKYSMDTLTNNFNKIMASGDKVFGLKYGKELFLRDRQLFFKMLFDYVLLEDIDSEKSAMAWSLYLLMKDNDFSDEVFYVGMSYLLQRRSEFNDFERVSSTNFTPTPKMEVIAVSKTIDSSAVSSYGKILNEFTYKKEAIYTEILKEKIKY</sequence>
<keyword evidence="2" id="KW-1185">Reference proteome</keyword>
<dbReference type="RefSeq" id="WP_114641110.1">
    <property type="nucleotide sequence ID" value="NZ_JAACIO010000002.1"/>
</dbReference>
<dbReference type="Proteomes" id="UP000263486">
    <property type="component" value="Unassembled WGS sequence"/>
</dbReference>
<evidence type="ECO:0000313" key="2">
    <source>
        <dbReference type="Proteomes" id="UP000263486"/>
    </source>
</evidence>
<comment type="caution">
    <text evidence="1">The sequence shown here is derived from an EMBL/GenBank/DDBJ whole genome shotgun (WGS) entry which is preliminary data.</text>
</comment>